<sequence length="128" mass="14497">MLTKAKLETARNKLNVLLAQFNNENPEFHVKLGSCSYSEFNATYKLEMSEVVGDKVVDRDRESFLSHARLLGLEASDIDKEFTSNNKVFILCGYNSRARKMPMLARLKSDGNLYKFTLDAVLKGLGKK</sequence>
<dbReference type="KEGG" id="saes:HBH39_18470"/>
<protein>
    <submittedName>
        <fullName evidence="1">Uncharacterized protein</fullName>
    </submittedName>
</protein>
<proteinExistence type="predicted"/>
<keyword evidence="1" id="KW-0614">Plasmid</keyword>
<dbReference type="Proteomes" id="UP000502608">
    <property type="component" value="Plasmid pPN3F2_1"/>
</dbReference>
<reference evidence="1 2" key="1">
    <citation type="submission" date="2020-03" db="EMBL/GenBank/DDBJ databases">
        <title>Complete genome sequence of Shewanella sp.</title>
        <authorList>
            <person name="Kim Y.-S."/>
            <person name="Kim S.-J."/>
            <person name="Jung H.-K."/>
            <person name="Kim K.-H."/>
        </authorList>
    </citation>
    <scope>NUCLEOTIDE SEQUENCE [LARGE SCALE GENOMIC DNA]</scope>
    <source>
        <strain evidence="1 2">PN3F2</strain>
        <plasmid evidence="1 2">pPN3F2_1</plasmid>
    </source>
</reference>
<organism evidence="1 2">
    <name type="scientific">Shewanella aestuarii</name>
    <dbReference type="NCBI Taxonomy" id="1028752"/>
    <lineage>
        <taxon>Bacteria</taxon>
        <taxon>Pseudomonadati</taxon>
        <taxon>Pseudomonadota</taxon>
        <taxon>Gammaproteobacteria</taxon>
        <taxon>Alteromonadales</taxon>
        <taxon>Shewanellaceae</taxon>
        <taxon>Shewanella</taxon>
    </lineage>
</organism>
<dbReference type="EMBL" id="CP050314">
    <property type="protein sequence ID" value="QIR16457.1"/>
    <property type="molecule type" value="Genomic_DNA"/>
</dbReference>
<accession>A0A6G9QQZ0</accession>
<name>A0A6G9QQZ0_9GAMM</name>
<evidence type="ECO:0000313" key="1">
    <source>
        <dbReference type="EMBL" id="QIR16457.1"/>
    </source>
</evidence>
<evidence type="ECO:0000313" key="2">
    <source>
        <dbReference type="Proteomes" id="UP000502608"/>
    </source>
</evidence>
<gene>
    <name evidence="1" type="ORF">HBH39_18470</name>
</gene>
<dbReference type="AlphaFoldDB" id="A0A6G9QQZ0"/>
<geneLocation type="plasmid" evidence="1 2">
    <name>pPN3F2_1</name>
</geneLocation>
<keyword evidence="2" id="KW-1185">Reference proteome</keyword>
<dbReference type="RefSeq" id="WP_167680288.1">
    <property type="nucleotide sequence ID" value="NZ_CP050314.1"/>
</dbReference>